<accession>A0ABU3NX81</accession>
<reference evidence="4 5" key="1">
    <citation type="submission" date="2023-07" db="EMBL/GenBank/DDBJ databases">
        <title>The novel representative of Negativicutes class, Anaeroselena agilis gen. nov. sp. nov.</title>
        <authorList>
            <person name="Prokofeva M.I."/>
            <person name="Elcheninov A.G."/>
            <person name="Klyukina A."/>
            <person name="Kublanov I.V."/>
            <person name="Frolov E.N."/>
            <person name="Podosokorskaya O.A."/>
        </authorList>
    </citation>
    <scope>NUCLEOTIDE SEQUENCE [LARGE SCALE GENOMIC DNA]</scope>
    <source>
        <strain evidence="4 5">4137-cl</strain>
    </source>
</reference>
<dbReference type="InterPro" id="IPR011098">
    <property type="entry name" value="G5_dom"/>
</dbReference>
<keyword evidence="5" id="KW-1185">Reference proteome</keyword>
<evidence type="ECO:0000256" key="1">
    <source>
        <dbReference type="ARBA" id="ARBA00022729"/>
    </source>
</evidence>
<evidence type="ECO:0000259" key="3">
    <source>
        <dbReference type="PROSITE" id="PS51109"/>
    </source>
</evidence>
<keyword evidence="1" id="KW-0732">Signal</keyword>
<protein>
    <submittedName>
        <fullName evidence="4">VanW family protein</fullName>
    </submittedName>
</protein>
<evidence type="ECO:0000313" key="4">
    <source>
        <dbReference type="EMBL" id="MDT8901415.1"/>
    </source>
</evidence>
<dbReference type="SMART" id="SM01208">
    <property type="entry name" value="G5"/>
    <property type="match status" value="1"/>
</dbReference>
<evidence type="ECO:0000313" key="5">
    <source>
        <dbReference type="Proteomes" id="UP001254848"/>
    </source>
</evidence>
<dbReference type="Gene3D" id="2.20.230.10">
    <property type="entry name" value="Resuscitation-promoting factor rpfb"/>
    <property type="match status" value="1"/>
</dbReference>
<organism evidence="4 5">
    <name type="scientific">Anaeroselena agilis</name>
    <dbReference type="NCBI Taxonomy" id="3063788"/>
    <lineage>
        <taxon>Bacteria</taxon>
        <taxon>Bacillati</taxon>
        <taxon>Bacillota</taxon>
        <taxon>Negativicutes</taxon>
        <taxon>Acetonemataceae</taxon>
        <taxon>Anaeroselena</taxon>
    </lineage>
</organism>
<proteinExistence type="predicted"/>
<sequence>MQPTTSKPVAKNIIIFLGVIVLFSVIGTVTLNTAFTVTDDVYGGVRVGDIDVGGLTLPAAEQKIADAFNAWTKHEPITLIYNDKRWTIAAGEIDLSIDAAALAKKAYAVGRTGNIFQQLQERYLAINRGHTVPLAVGYSDDKLRARIAAIAATVDRDPRNASLKVVANFSVSKEPDAVGLKVDIDKTQADIAVKLNTKIPFVLPLTVAKLAPAITARDLEGIDGVIGSYTTQFSPEEKNRSANILIAASNLDDTIVRQGEVFSFNAIVGPRLAKNGYKIAPVFINGKLVPDWGGGVCQVSSTLYNAALLADLKIEERTPHFRPPGYVPLGLDATVADNYLDFRFRNTSGHNIYILSDVAGDQVNIHILGRLKSNPPEIHIVSADKKVWEPNTVVKQDPDLDLGKEVVEVEGQKGFHISAYRVKYAAGREIGRELISTDEYQPEDRVVRVGTKTPAPKK</sequence>
<dbReference type="InterPro" id="IPR052913">
    <property type="entry name" value="Glycopeptide_resist_protein"/>
</dbReference>
<name>A0ABU3NX81_9FIRM</name>
<gene>
    <name evidence="4" type="ORF">Q4T40_09205</name>
</gene>
<feature type="transmembrane region" description="Helical" evidence="2">
    <location>
        <begin position="12"/>
        <end position="31"/>
    </location>
</feature>
<keyword evidence="2" id="KW-0812">Transmembrane</keyword>
<dbReference type="InterPro" id="IPR007391">
    <property type="entry name" value="Vancomycin_resist_VanW"/>
</dbReference>
<dbReference type="InterPro" id="IPR022029">
    <property type="entry name" value="YoaR-like_PG-bd"/>
</dbReference>
<comment type="caution">
    <text evidence="4">The sequence shown here is derived from an EMBL/GenBank/DDBJ whole genome shotgun (WGS) entry which is preliminary data.</text>
</comment>
<keyword evidence="2" id="KW-0472">Membrane</keyword>
<feature type="domain" description="G5" evidence="3">
    <location>
        <begin position="373"/>
        <end position="453"/>
    </location>
</feature>
<dbReference type="Proteomes" id="UP001254848">
    <property type="component" value="Unassembled WGS sequence"/>
</dbReference>
<evidence type="ECO:0000256" key="2">
    <source>
        <dbReference type="SAM" id="Phobius"/>
    </source>
</evidence>
<dbReference type="Pfam" id="PF04294">
    <property type="entry name" value="VanW"/>
    <property type="match status" value="1"/>
</dbReference>
<dbReference type="PANTHER" id="PTHR35788:SF1">
    <property type="entry name" value="EXPORTED PROTEIN"/>
    <property type="match status" value="1"/>
</dbReference>
<dbReference type="PROSITE" id="PS51109">
    <property type="entry name" value="G5"/>
    <property type="match status" value="1"/>
</dbReference>
<dbReference type="Pfam" id="PF12229">
    <property type="entry name" value="PG_binding_4"/>
    <property type="match status" value="1"/>
</dbReference>
<keyword evidence="2" id="KW-1133">Transmembrane helix</keyword>
<dbReference type="EMBL" id="JAUOZS010000001">
    <property type="protein sequence ID" value="MDT8901415.1"/>
    <property type="molecule type" value="Genomic_DNA"/>
</dbReference>
<dbReference type="PANTHER" id="PTHR35788">
    <property type="entry name" value="EXPORTED PROTEIN-RELATED"/>
    <property type="match status" value="1"/>
</dbReference>
<dbReference type="RefSeq" id="WP_413779925.1">
    <property type="nucleotide sequence ID" value="NZ_JAUOZS010000001.1"/>
</dbReference>
<dbReference type="Pfam" id="PF07501">
    <property type="entry name" value="G5"/>
    <property type="match status" value="1"/>
</dbReference>